<keyword evidence="2" id="KW-1185">Reference proteome</keyword>
<sequence length="157" mass="16436">MSFQIHALPAAQFSGLFALSDEALAARNMRRMVVRAKPGTPCRVSLADAEIGETVILLNHEHQPAASPYRASHAIFVREGAAQAVPSVGEVPEALATRLLSLRLFDAGHMMIGADVVDGAALPGAIDRAFEDAAVAYIHLHNAGPGCFAAAVTRAQG</sequence>
<organism evidence="1 2">
    <name type="scientific">Paralimibaculum aggregatum</name>
    <dbReference type="NCBI Taxonomy" id="3036245"/>
    <lineage>
        <taxon>Bacteria</taxon>
        <taxon>Pseudomonadati</taxon>
        <taxon>Pseudomonadota</taxon>
        <taxon>Alphaproteobacteria</taxon>
        <taxon>Rhodobacterales</taxon>
        <taxon>Paracoccaceae</taxon>
        <taxon>Paralimibaculum</taxon>
    </lineage>
</organism>
<proteinExistence type="predicted"/>
<dbReference type="InterPro" id="IPR009593">
    <property type="entry name" value="DUF1203"/>
</dbReference>
<name>A0ABQ6LPN3_9RHOB</name>
<comment type="caution">
    <text evidence="1">The sequence shown here is derived from an EMBL/GenBank/DDBJ whole genome shotgun (WGS) entry which is preliminary data.</text>
</comment>
<reference evidence="1 2" key="1">
    <citation type="submission" date="2023-04" db="EMBL/GenBank/DDBJ databases">
        <title>Marinoamorphus aggregata gen. nov., sp. Nov., isolate from tissue of brittle star Ophioplocus japonicus.</title>
        <authorList>
            <person name="Kawano K."/>
            <person name="Sawayama S."/>
            <person name="Nakagawa S."/>
        </authorList>
    </citation>
    <scope>NUCLEOTIDE SEQUENCE [LARGE SCALE GENOMIC DNA]</scope>
    <source>
        <strain evidence="1 2">NKW23</strain>
    </source>
</reference>
<gene>
    <name evidence="1" type="ORF">LNKW23_15430</name>
</gene>
<dbReference type="Pfam" id="PF06718">
    <property type="entry name" value="DUF1203"/>
    <property type="match status" value="1"/>
</dbReference>
<protein>
    <submittedName>
        <fullName evidence="1">DUF1203 domain-containing protein</fullName>
    </submittedName>
</protein>
<evidence type="ECO:0000313" key="2">
    <source>
        <dbReference type="Proteomes" id="UP001239909"/>
    </source>
</evidence>
<dbReference type="PIRSF" id="PIRSF034110">
    <property type="entry name" value="DUF1203"/>
    <property type="match status" value="1"/>
</dbReference>
<dbReference type="EMBL" id="BSYI01000009">
    <property type="protein sequence ID" value="GMG82330.1"/>
    <property type="molecule type" value="Genomic_DNA"/>
</dbReference>
<evidence type="ECO:0000313" key="1">
    <source>
        <dbReference type="EMBL" id="GMG82330.1"/>
    </source>
</evidence>
<dbReference type="RefSeq" id="WP_285671107.1">
    <property type="nucleotide sequence ID" value="NZ_BSYI01000009.1"/>
</dbReference>
<dbReference type="Proteomes" id="UP001239909">
    <property type="component" value="Unassembled WGS sequence"/>
</dbReference>
<accession>A0ABQ6LPN3</accession>